<keyword evidence="2" id="KW-0489">Methyltransferase</keyword>
<evidence type="ECO:0000313" key="2">
    <source>
        <dbReference type="EMBL" id="KAH9818960.1"/>
    </source>
</evidence>
<sequence length="382" mass="42684">MAQRPASSHDSDSGVFTHLDAEIPDHPPGSSSSAGEPVVSLHAGPGDAELRGPDAVDPLPGQPIEALDSQSESGDSGYDEKSLSTASLRSSIFHYEHEFGRSYHSFRRGKYVLPNDEREQDRMDIHYHALRLTLENKHFIAPIEAPTSVLDVGTGTGIWAMDVADDFPGAHVLGIDLSPIQPTAVPPNAEFQIMDADEEWDFGPRFDFVHTRLMGGFCVKSWQHFYQQAFQSLQPGGWVENQEFDVHFGCDDGTLPANSSSQQWAELWGQGIRNLGLESRIFPEQMLAQMRDAGFINVTYREYKMPIGEWPKNKRLRKSGLFNMIGMIDGLSGLTVKTFTHGLGWSEVETEILVAKVKSELQNRRYHTYFPIHVLYGQKPPI</sequence>
<organism evidence="2 3">
    <name type="scientific">Teratosphaeria destructans</name>
    <dbReference type="NCBI Taxonomy" id="418781"/>
    <lineage>
        <taxon>Eukaryota</taxon>
        <taxon>Fungi</taxon>
        <taxon>Dikarya</taxon>
        <taxon>Ascomycota</taxon>
        <taxon>Pezizomycotina</taxon>
        <taxon>Dothideomycetes</taxon>
        <taxon>Dothideomycetidae</taxon>
        <taxon>Mycosphaerellales</taxon>
        <taxon>Teratosphaeriaceae</taxon>
        <taxon>Teratosphaeria</taxon>
    </lineage>
</organism>
<feature type="non-terminal residue" evidence="2">
    <location>
        <position position="1"/>
    </location>
</feature>
<comment type="caution">
    <text evidence="2">The sequence shown here is derived from an EMBL/GenBank/DDBJ whole genome shotgun (WGS) entry which is preliminary data.</text>
</comment>
<reference evidence="2 3" key="1">
    <citation type="journal article" date="2018" name="IMA Fungus">
        <title>IMA Genome-F 10: Nine draft genome sequences of Claviceps purpurea s.lat., including C. arundinis, C. humidiphila, and C. cf. spartinae, pseudomolecules for the pitch canker pathogen Fusarium circinatum, draft genome of Davidsoniella eucalypti, Grosmannia galeiformis, Quambalaria eucalypti, and Teratosphaeria destructans.</title>
        <authorList>
            <person name="Wingfield B.D."/>
            <person name="Liu M."/>
            <person name="Nguyen H.D."/>
            <person name="Lane F.A."/>
            <person name="Morgan S.W."/>
            <person name="De Vos L."/>
            <person name="Wilken P.M."/>
            <person name="Duong T.A."/>
            <person name="Aylward J."/>
            <person name="Coetzee M.P."/>
            <person name="Dadej K."/>
            <person name="De Beer Z.W."/>
            <person name="Findlay W."/>
            <person name="Havenga M."/>
            <person name="Kolarik M."/>
            <person name="Menzies J.G."/>
            <person name="Naidoo K."/>
            <person name="Pochopski O."/>
            <person name="Shoukouhi P."/>
            <person name="Santana Q.C."/>
            <person name="Seifert K.A."/>
            <person name="Soal N."/>
            <person name="Steenkamp E.T."/>
            <person name="Tatham C.T."/>
            <person name="van der Nest M.A."/>
            <person name="Wingfield M.J."/>
        </authorList>
    </citation>
    <scope>NUCLEOTIDE SEQUENCE [LARGE SCALE GENOMIC DNA]</scope>
    <source>
        <strain evidence="2">CMW44962</strain>
    </source>
</reference>
<dbReference type="Gene3D" id="3.40.50.150">
    <property type="entry name" value="Vaccinia Virus protein VP39"/>
    <property type="match status" value="1"/>
</dbReference>
<dbReference type="GO" id="GO:0008168">
    <property type="term" value="F:methyltransferase activity"/>
    <property type="evidence" value="ECO:0007669"/>
    <property type="project" value="UniProtKB-KW"/>
</dbReference>
<dbReference type="AlphaFoldDB" id="A0A9W7SK94"/>
<dbReference type="GO" id="GO:0032259">
    <property type="term" value="P:methylation"/>
    <property type="evidence" value="ECO:0007669"/>
    <property type="project" value="UniProtKB-KW"/>
</dbReference>
<feature type="region of interest" description="Disordered" evidence="1">
    <location>
        <begin position="1"/>
        <end position="81"/>
    </location>
</feature>
<dbReference type="InterPro" id="IPR029063">
    <property type="entry name" value="SAM-dependent_MTases_sf"/>
</dbReference>
<protein>
    <submittedName>
        <fullName evidence="2">Methyltransferase domain</fullName>
    </submittedName>
</protein>
<dbReference type="OrthoDB" id="2013972at2759"/>
<keyword evidence="3" id="KW-1185">Reference proteome</keyword>
<keyword evidence="2" id="KW-0808">Transferase</keyword>
<dbReference type="SUPFAM" id="SSF53335">
    <property type="entry name" value="S-adenosyl-L-methionine-dependent methyltransferases"/>
    <property type="match status" value="1"/>
</dbReference>
<dbReference type="EMBL" id="RIBY02002338">
    <property type="protein sequence ID" value="KAH9818960.1"/>
    <property type="molecule type" value="Genomic_DNA"/>
</dbReference>
<reference evidence="2 3" key="2">
    <citation type="journal article" date="2021" name="Curr. Genet.">
        <title>Genetic response to nitrogen starvation in the aggressive Eucalyptus foliar pathogen Teratosphaeria destructans.</title>
        <authorList>
            <person name="Havenga M."/>
            <person name="Wingfield B.D."/>
            <person name="Wingfield M.J."/>
            <person name="Dreyer L.L."/>
            <person name="Roets F."/>
            <person name="Aylward J."/>
        </authorList>
    </citation>
    <scope>NUCLEOTIDE SEQUENCE [LARGE SCALE GENOMIC DNA]</scope>
    <source>
        <strain evidence="2">CMW44962</strain>
    </source>
</reference>
<gene>
    <name evidence="2" type="ORF">Tdes44962_MAKER10342</name>
</gene>
<dbReference type="PANTHER" id="PTHR43591:SF24">
    <property type="entry name" value="2-METHOXY-6-POLYPRENYL-1,4-BENZOQUINOL METHYLASE, MITOCHONDRIAL"/>
    <property type="match status" value="1"/>
</dbReference>
<proteinExistence type="predicted"/>
<name>A0A9W7SK94_9PEZI</name>
<accession>A0A9W7SK94</accession>
<evidence type="ECO:0000256" key="1">
    <source>
        <dbReference type="SAM" id="MobiDB-lite"/>
    </source>
</evidence>
<dbReference type="CDD" id="cd02440">
    <property type="entry name" value="AdoMet_MTases"/>
    <property type="match status" value="1"/>
</dbReference>
<dbReference type="Pfam" id="PF13489">
    <property type="entry name" value="Methyltransf_23"/>
    <property type="match status" value="1"/>
</dbReference>
<dbReference type="Proteomes" id="UP001138500">
    <property type="component" value="Unassembled WGS sequence"/>
</dbReference>
<evidence type="ECO:0000313" key="3">
    <source>
        <dbReference type="Proteomes" id="UP001138500"/>
    </source>
</evidence>
<dbReference type="PANTHER" id="PTHR43591">
    <property type="entry name" value="METHYLTRANSFERASE"/>
    <property type="match status" value="1"/>
</dbReference>